<dbReference type="FunFam" id="3.40.50.300:FF:001039">
    <property type="entry name" value="ATP-dependent RNA helicase DDX60"/>
    <property type="match status" value="1"/>
</dbReference>
<dbReference type="InterPro" id="IPR011545">
    <property type="entry name" value="DEAD/DEAH_box_helicase_dom"/>
</dbReference>
<keyword evidence="9" id="KW-1185">Reference proteome</keyword>
<dbReference type="InterPro" id="IPR059032">
    <property type="entry name" value="WHD_DDX60"/>
</dbReference>
<dbReference type="GO" id="GO:0004386">
    <property type="term" value="F:helicase activity"/>
    <property type="evidence" value="ECO:0007669"/>
    <property type="project" value="UniProtKB-KW"/>
</dbReference>
<dbReference type="GO" id="GO:0016787">
    <property type="term" value="F:hydrolase activity"/>
    <property type="evidence" value="ECO:0007669"/>
    <property type="project" value="UniProtKB-KW"/>
</dbReference>
<feature type="region of interest" description="Disordered" evidence="5">
    <location>
        <begin position="482"/>
        <end position="504"/>
    </location>
</feature>
<feature type="region of interest" description="Disordered" evidence="5">
    <location>
        <begin position="543"/>
        <end position="570"/>
    </location>
</feature>
<dbReference type="FunCoup" id="A0A1Y2E470">
    <property type="interactions" value="314"/>
</dbReference>
<feature type="region of interest" description="Disordered" evidence="5">
    <location>
        <begin position="412"/>
        <end position="431"/>
    </location>
</feature>
<dbReference type="InterPro" id="IPR027417">
    <property type="entry name" value="P-loop_NTPase"/>
</dbReference>
<sequence length="1779" mass="195127">MATPNDSSDDEQFTSTGPLTALSALHDLDSAWFTTLHPAFLDIVSYAGQERFVIDGDALISHVLDDQLLALGRKGDPSLQLLHATWKLEHTVQELQRRDCIFDVVFFDSQSYASVHAGADPYIVASRRLARAALQRRANLPGVKVYTFTSLLDDAWLDYYYHKRPMFIMGYDGGLPTEGADPKSLEAERILVQRQFIVAATAQKITFVLLQAAKYKDAKVMTYLYNPERYYLPASISLAGENALAALAAATPAAIEGAAPASSSLEDVLKSAASSFIASSTPSASTSALLYLFLSHALLLPTIPLSSRAQRISLPSTTLSTTLESFLTPFYASLTSSISALPLDNSVEQVDIDGRVFYLLLLEVLSSTEQNVADLLGPTVFTQVSALWTSLGQSPVDFTALKSSLGSDLTTTTLSPPLPTQSSTEATPSVLPFNNPTIDPYLTSVHVSSSPAPTTASIENVLEGQSNLGDEPYWENPKPVLPTHLGGPPPAALDARARKKRDRKEQRFMAAMQKSAASLTGAMGTSLKQQAIPAVGKRSVSVAKAAAKEEKRAPPPPRQQKEPKGGKALTSKEKLLAENAAKKQAEEGAQNHLWWTEKLALLKPLTPASQISQLTAYLKNRRASDRWLGTEMLLKRVDLELRRWIADERREEGEVADGYRVFVARTVGPLLVKAKKGGATINERQGRALVATLEALGLGCLIPEGIVFGKEAEAEKEAAETKGAKGGKGKKDDKKSGGKKEKDGKKSKDEEKEDKGAKLSFSFLSFKKGDYGFMKIAEDPLEWQLRCMGEFMARELDSRPDPRVNFDPDAWQREVLDKIDADESMLIIAPTSSGKTFISFAAMERVLRESDDGVVVYVAPSKALVNQVAAEAFARFSKEVAGQSLWAIHTGDYKINNPQNCQILVTVPHVLSEMLLNPALARVWTPRIRRIIVDEIHAIAEEGGGLWEQVLLMNPAPIIGLSATVGDPERFSNWLGSVEESCGRKYSLVQHHHRFNALRKFAYAPAFPVKPIGSLNEHKPRAGAFAPVHPIAALALGDPNLPSDLALEPRDCLSLWQAMNSVSKLDEALTPNVYFAKTPAIAIRDVIGYEKELKKVLVEWREAPDSNEESSPFQKVVKALEAPLRQALEEPEKEIEEGTDDDFNGLFLPLLADLNAQGNLPAIIFNFSRDKVEALGKRILEDLEAAETRWRASSPAYKLKLQKAKEDEKLAAKKAKAAESASRNKKDDDDDRGAAEEEGANLFNPDDPSEEFSFVGRGLSQVEFKKEVDDLAWLGLSPWLMSALRRGVGVHHSGMNRRYRVLVENLYRRGVLRVVISTETLALGINAPARTAVFGGDSVALNALNFRQCAGRAGRRGFDTLGNVLFVGIRLDRIERLLLSKLPKLAGTFPLTTTLVLRLQNLLWGSDSAPLPAQNIETLLTIPQLSVSDSSERALVRHFVRFSVEYLRRMGLIDETGRPMNLFGTVSALYPEEPSNFALVALYRSGELHKLVENLDADPQATLQALLTVLASLFGTVHRRKQNRSTLRAAARNSSSLMVLPPLPEGIARALTRHEEAITSIFSAYAKEYAQQHSTELGVDDKLPVSGRKVAVAESADSAFASKLRQSEIAVESRSLFVASSGHGDLYQNPKELVDTSRQGVAIQQQAIPSLTSPILGSDEHQLDAFVVDFFKHGSLDVLVRDNGISRSRVWYFLQDFDKALVAVKAAIETLLQRSGEERDDDNDSDDGNDRRGGGDDDDKPKENEIERPAGVSDADWRLYSAISELQAEFSDRFRAIYA</sequence>
<feature type="non-terminal residue" evidence="8">
    <location>
        <position position="1"/>
    </location>
</feature>
<feature type="domain" description="Helicase C-terminal" evidence="7">
    <location>
        <begin position="1247"/>
        <end position="1403"/>
    </location>
</feature>
<evidence type="ECO:0000313" key="9">
    <source>
        <dbReference type="Proteomes" id="UP000193467"/>
    </source>
</evidence>
<organism evidence="8 9">
    <name type="scientific">Leucosporidium creatinivorum</name>
    <dbReference type="NCBI Taxonomy" id="106004"/>
    <lineage>
        <taxon>Eukaryota</taxon>
        <taxon>Fungi</taxon>
        <taxon>Dikarya</taxon>
        <taxon>Basidiomycota</taxon>
        <taxon>Pucciniomycotina</taxon>
        <taxon>Microbotryomycetes</taxon>
        <taxon>Leucosporidiales</taxon>
        <taxon>Leucosporidium</taxon>
    </lineage>
</organism>
<evidence type="ECO:0000259" key="6">
    <source>
        <dbReference type="PROSITE" id="PS51192"/>
    </source>
</evidence>
<dbReference type="InterPro" id="IPR014001">
    <property type="entry name" value="Helicase_ATP-bd"/>
</dbReference>
<keyword evidence="3" id="KW-0347">Helicase</keyword>
<accession>A0A1Y2E470</accession>
<evidence type="ECO:0008006" key="10">
    <source>
        <dbReference type="Google" id="ProtNLM"/>
    </source>
</evidence>
<name>A0A1Y2E470_9BASI</name>
<gene>
    <name evidence="8" type="ORF">BCR35DRAFT_354923</name>
</gene>
<dbReference type="InterPro" id="IPR001650">
    <property type="entry name" value="Helicase_C-like"/>
</dbReference>
<evidence type="ECO:0000256" key="2">
    <source>
        <dbReference type="ARBA" id="ARBA00022801"/>
    </source>
</evidence>
<comment type="caution">
    <text evidence="8">The sequence shown here is derived from an EMBL/GenBank/DDBJ whole genome shotgun (WGS) entry which is preliminary data.</text>
</comment>
<feature type="domain" description="Helicase ATP-binding" evidence="6">
    <location>
        <begin position="816"/>
        <end position="983"/>
    </location>
</feature>
<dbReference type="PROSITE" id="PS51194">
    <property type="entry name" value="HELICASE_CTER"/>
    <property type="match status" value="1"/>
</dbReference>
<dbReference type="Pfam" id="PF00271">
    <property type="entry name" value="Helicase_C"/>
    <property type="match status" value="1"/>
</dbReference>
<dbReference type="SMART" id="SM00490">
    <property type="entry name" value="HELICc"/>
    <property type="match status" value="1"/>
</dbReference>
<feature type="region of interest" description="Disordered" evidence="5">
    <location>
        <begin position="1715"/>
        <end position="1750"/>
    </location>
</feature>
<evidence type="ECO:0000313" key="8">
    <source>
        <dbReference type="EMBL" id="ORY65665.1"/>
    </source>
</evidence>
<protein>
    <recommendedName>
        <fullName evidence="10">P-loop containing nucleoside triphosphate hydrolase protein</fullName>
    </recommendedName>
</protein>
<dbReference type="SMART" id="SM00487">
    <property type="entry name" value="DEXDc"/>
    <property type="match status" value="1"/>
</dbReference>
<feature type="compositionally biased region" description="Basic and acidic residues" evidence="5">
    <location>
        <begin position="1222"/>
        <end position="1235"/>
    </location>
</feature>
<evidence type="ECO:0000256" key="5">
    <source>
        <dbReference type="SAM" id="MobiDB-lite"/>
    </source>
</evidence>
<feature type="compositionally biased region" description="Acidic residues" evidence="5">
    <location>
        <begin position="1718"/>
        <end position="1727"/>
    </location>
</feature>
<dbReference type="Pfam" id="PF00270">
    <property type="entry name" value="DEAD"/>
    <property type="match status" value="1"/>
</dbReference>
<dbReference type="GO" id="GO:0003676">
    <property type="term" value="F:nucleic acid binding"/>
    <property type="evidence" value="ECO:0007669"/>
    <property type="project" value="InterPro"/>
</dbReference>
<evidence type="ECO:0000259" key="7">
    <source>
        <dbReference type="PROSITE" id="PS51194"/>
    </source>
</evidence>
<feature type="compositionally biased region" description="Low complexity" evidence="5">
    <location>
        <begin position="412"/>
        <end position="424"/>
    </location>
</feature>
<dbReference type="OrthoDB" id="2320933at2759"/>
<dbReference type="Pfam" id="PF26076">
    <property type="entry name" value="WHD_DDX60"/>
    <property type="match status" value="1"/>
</dbReference>
<dbReference type="SUPFAM" id="SSF52540">
    <property type="entry name" value="P-loop containing nucleoside triphosphate hydrolases"/>
    <property type="match status" value="1"/>
</dbReference>
<keyword evidence="2" id="KW-0378">Hydrolase</keyword>
<feature type="compositionally biased region" description="Basic and acidic residues" evidence="5">
    <location>
        <begin position="1728"/>
        <end position="1748"/>
    </location>
</feature>
<dbReference type="Gene3D" id="3.40.50.300">
    <property type="entry name" value="P-loop containing nucleotide triphosphate hydrolases"/>
    <property type="match status" value="2"/>
</dbReference>
<reference evidence="8 9" key="1">
    <citation type="submission" date="2016-07" db="EMBL/GenBank/DDBJ databases">
        <title>Pervasive Adenine N6-methylation of Active Genes in Fungi.</title>
        <authorList>
            <consortium name="DOE Joint Genome Institute"/>
            <person name="Mondo S.J."/>
            <person name="Dannebaum R.O."/>
            <person name="Kuo R.C."/>
            <person name="Labutti K."/>
            <person name="Haridas S."/>
            <person name="Kuo A."/>
            <person name="Salamov A."/>
            <person name="Ahrendt S.R."/>
            <person name="Lipzen A."/>
            <person name="Sullivan W."/>
            <person name="Andreopoulos W.B."/>
            <person name="Clum A."/>
            <person name="Lindquist E."/>
            <person name="Daum C."/>
            <person name="Ramamoorthy G.K."/>
            <person name="Gryganskyi A."/>
            <person name="Culley D."/>
            <person name="Magnuson J.K."/>
            <person name="James T.Y."/>
            <person name="O'Malley M.A."/>
            <person name="Stajich J.E."/>
            <person name="Spatafora J.W."/>
            <person name="Visel A."/>
            <person name="Grigoriev I.V."/>
        </authorList>
    </citation>
    <scope>NUCLEOTIDE SEQUENCE [LARGE SCALE GENOMIC DNA]</scope>
    <source>
        <strain evidence="8 9">62-1032</strain>
    </source>
</reference>
<evidence type="ECO:0000256" key="4">
    <source>
        <dbReference type="ARBA" id="ARBA00022840"/>
    </source>
</evidence>
<dbReference type="Pfam" id="PF23002">
    <property type="entry name" value="PIN-like_DDX60"/>
    <property type="match status" value="1"/>
</dbReference>
<feature type="region of interest" description="Disordered" evidence="5">
    <location>
        <begin position="1212"/>
        <end position="1249"/>
    </location>
</feature>
<keyword evidence="4" id="KW-0067">ATP-binding</keyword>
<feature type="compositionally biased region" description="Basic and acidic residues" evidence="5">
    <location>
        <begin position="546"/>
        <end position="570"/>
    </location>
</feature>
<feature type="region of interest" description="Disordered" evidence="5">
    <location>
        <begin position="718"/>
        <end position="751"/>
    </location>
</feature>
<dbReference type="GO" id="GO:0005737">
    <property type="term" value="C:cytoplasm"/>
    <property type="evidence" value="ECO:0007669"/>
    <property type="project" value="TreeGrafter"/>
</dbReference>
<dbReference type="InterPro" id="IPR052431">
    <property type="entry name" value="SKI2_subfamily_helicases"/>
</dbReference>
<dbReference type="PANTHER" id="PTHR44533:SF4">
    <property type="entry name" value="DEAD_H RNA HELICASE, PUTATIVE-RELATED"/>
    <property type="match status" value="1"/>
</dbReference>
<dbReference type="Proteomes" id="UP000193467">
    <property type="component" value="Unassembled WGS sequence"/>
</dbReference>
<evidence type="ECO:0000256" key="3">
    <source>
        <dbReference type="ARBA" id="ARBA00022806"/>
    </source>
</evidence>
<dbReference type="STRING" id="106004.A0A1Y2E470"/>
<dbReference type="GO" id="GO:0005524">
    <property type="term" value="F:ATP binding"/>
    <property type="evidence" value="ECO:0007669"/>
    <property type="project" value="UniProtKB-KW"/>
</dbReference>
<keyword evidence="1" id="KW-0547">Nucleotide-binding</keyword>
<dbReference type="InParanoid" id="A0A1Y2E470"/>
<dbReference type="PROSITE" id="PS51192">
    <property type="entry name" value="HELICASE_ATP_BIND_1"/>
    <property type="match status" value="1"/>
</dbReference>
<proteinExistence type="predicted"/>
<dbReference type="EMBL" id="MCGR01000064">
    <property type="protein sequence ID" value="ORY65665.1"/>
    <property type="molecule type" value="Genomic_DNA"/>
</dbReference>
<evidence type="ECO:0000256" key="1">
    <source>
        <dbReference type="ARBA" id="ARBA00022741"/>
    </source>
</evidence>
<dbReference type="PANTHER" id="PTHR44533">
    <property type="entry name" value="DEAD/H RNA HELICASE, PUTATIVE-RELATED"/>
    <property type="match status" value="1"/>
</dbReference>
<dbReference type="InterPro" id="IPR055124">
    <property type="entry name" value="PIN-like_DDX60"/>
</dbReference>